<feature type="compositionally biased region" description="Polar residues" evidence="1">
    <location>
        <begin position="218"/>
        <end position="232"/>
    </location>
</feature>
<dbReference type="OrthoDB" id="3192467at2"/>
<organism evidence="3 4">
    <name type="scientific">Atopobium deltae</name>
    <dbReference type="NCBI Taxonomy" id="1393034"/>
    <lineage>
        <taxon>Bacteria</taxon>
        <taxon>Bacillati</taxon>
        <taxon>Actinomycetota</taxon>
        <taxon>Coriobacteriia</taxon>
        <taxon>Coriobacteriales</taxon>
        <taxon>Atopobiaceae</taxon>
        <taxon>Atopobium</taxon>
    </lineage>
</organism>
<dbReference type="RefSeq" id="WP_066305450.1">
    <property type="nucleotide sequence ID" value="NZ_KQ959494.1"/>
</dbReference>
<evidence type="ECO:0000256" key="1">
    <source>
        <dbReference type="SAM" id="MobiDB-lite"/>
    </source>
</evidence>
<dbReference type="Pfam" id="PF01695">
    <property type="entry name" value="IstB_IS21"/>
    <property type="match status" value="1"/>
</dbReference>
<dbReference type="AlphaFoldDB" id="A0A133XU83"/>
<keyword evidence="4" id="KW-1185">Reference proteome</keyword>
<sequence length="232" mass="26200">MQTFDEELDQIRQNLATASLEKAGLHGVYQQATCQLADQLYESVKNGRGVWLWGLPGRGKTYTAAAIVKRYVDKAQNAKLVSVIDLLNNLKEGFNKTNYFDLAGLYKLDLLVLDDVGCEKSTSWSQEVLTGLVDKRINLQKPTIYTSNYRLKDALRVWQPMSAKRFASRVAGSCDFIEITADHDLRIKHGNPRAFFICCTLSSGHEGFRQQSIEEKPLNNTQNQSVYQEEGN</sequence>
<proteinExistence type="predicted"/>
<comment type="caution">
    <text evidence="3">The sequence shown here is derived from an EMBL/GenBank/DDBJ whole genome shotgun (WGS) entry which is preliminary data.</text>
</comment>
<dbReference type="PATRIC" id="fig|1393034.3.peg.797"/>
<dbReference type="EMBL" id="LSCR01000014">
    <property type="protein sequence ID" value="KXB34496.1"/>
    <property type="molecule type" value="Genomic_DNA"/>
</dbReference>
<dbReference type="PANTHER" id="PTHR30050">
    <property type="entry name" value="CHROMOSOMAL REPLICATION INITIATOR PROTEIN DNAA"/>
    <property type="match status" value="1"/>
</dbReference>
<protein>
    <recommendedName>
        <fullName evidence="2">IstB-like ATP-binding domain-containing protein</fullName>
    </recommendedName>
</protein>
<evidence type="ECO:0000313" key="4">
    <source>
        <dbReference type="Proteomes" id="UP000070675"/>
    </source>
</evidence>
<dbReference type="PANTHER" id="PTHR30050:SF4">
    <property type="entry name" value="ATP-BINDING PROTEIN RV3427C IN INSERTION SEQUENCE-RELATED"/>
    <property type="match status" value="1"/>
</dbReference>
<name>A0A133XU83_9ACTN</name>
<gene>
    <name evidence="3" type="ORF">HMPREF3192_00826</name>
</gene>
<evidence type="ECO:0000259" key="2">
    <source>
        <dbReference type="Pfam" id="PF01695"/>
    </source>
</evidence>
<dbReference type="GO" id="GO:0006260">
    <property type="term" value="P:DNA replication"/>
    <property type="evidence" value="ECO:0007669"/>
    <property type="project" value="TreeGrafter"/>
</dbReference>
<accession>A0A133XU83</accession>
<dbReference type="Proteomes" id="UP000070675">
    <property type="component" value="Unassembled WGS sequence"/>
</dbReference>
<evidence type="ECO:0000313" key="3">
    <source>
        <dbReference type="EMBL" id="KXB34496.1"/>
    </source>
</evidence>
<dbReference type="Gene3D" id="3.40.50.300">
    <property type="entry name" value="P-loop containing nucleotide triphosphate hydrolases"/>
    <property type="match status" value="1"/>
</dbReference>
<reference evidence="4" key="1">
    <citation type="submission" date="2016-01" db="EMBL/GenBank/DDBJ databases">
        <authorList>
            <person name="Mitreva M."/>
            <person name="Pepin K.H."/>
            <person name="Mihindukulasuriya K.A."/>
            <person name="Fulton R."/>
            <person name="Fronick C."/>
            <person name="O'Laughlin M."/>
            <person name="Miner T."/>
            <person name="Herter B."/>
            <person name="Rosa B.A."/>
            <person name="Cordes M."/>
            <person name="Tomlinson C."/>
            <person name="Wollam A."/>
            <person name="Palsikar V.B."/>
            <person name="Mardis E.R."/>
            <person name="Wilson R.K."/>
        </authorList>
    </citation>
    <scope>NUCLEOTIDE SEQUENCE [LARGE SCALE GENOMIC DNA]</scope>
    <source>
        <strain evidence="4">DNF00019</strain>
    </source>
</reference>
<feature type="domain" description="IstB-like ATP-binding" evidence="2">
    <location>
        <begin position="44"/>
        <end position="182"/>
    </location>
</feature>
<dbReference type="InterPro" id="IPR002611">
    <property type="entry name" value="IstB_ATP-bd"/>
</dbReference>
<dbReference type="STRING" id="1393034.HMPREF3192_00826"/>
<feature type="region of interest" description="Disordered" evidence="1">
    <location>
        <begin position="213"/>
        <end position="232"/>
    </location>
</feature>
<dbReference type="InterPro" id="IPR027417">
    <property type="entry name" value="P-loop_NTPase"/>
</dbReference>
<dbReference type="SUPFAM" id="SSF52540">
    <property type="entry name" value="P-loop containing nucleoside triphosphate hydrolases"/>
    <property type="match status" value="1"/>
</dbReference>
<dbReference type="GO" id="GO:0005524">
    <property type="term" value="F:ATP binding"/>
    <property type="evidence" value="ECO:0007669"/>
    <property type="project" value="InterPro"/>
</dbReference>